<dbReference type="STRING" id="1437603.GCA_000771525_00156"/>
<keyword evidence="3" id="KW-1185">Reference proteome</keyword>
<gene>
    <name evidence="2" type="ORF">BMON_0546</name>
</gene>
<evidence type="ECO:0000256" key="1">
    <source>
        <dbReference type="SAM" id="MobiDB-lite"/>
    </source>
</evidence>
<proteinExistence type="predicted"/>
<reference evidence="2 3" key="1">
    <citation type="submission" date="2014-03" db="EMBL/GenBank/DDBJ databases">
        <title>Genomics of Bifidobacteria.</title>
        <authorList>
            <person name="Ventura M."/>
            <person name="Milani C."/>
            <person name="Lugli G.A."/>
        </authorList>
    </citation>
    <scope>NUCLEOTIDE SEQUENCE [LARGE SCALE GENOMIC DNA]</scope>
    <source>
        <strain evidence="2 3">DSM 21395</strain>
    </source>
</reference>
<dbReference type="EMBL" id="JGZE01000010">
    <property type="protein sequence ID" value="KFI76990.1"/>
    <property type="molecule type" value="Genomic_DNA"/>
</dbReference>
<accession>A0A087C140</accession>
<dbReference type="Proteomes" id="UP000029082">
    <property type="component" value="Unassembled WGS sequence"/>
</dbReference>
<feature type="compositionally biased region" description="Basic and acidic residues" evidence="1">
    <location>
        <begin position="1"/>
        <end position="27"/>
    </location>
</feature>
<comment type="caution">
    <text evidence="2">The sequence shown here is derived from an EMBL/GenBank/DDBJ whole genome shotgun (WGS) entry which is preliminary data.</text>
</comment>
<evidence type="ECO:0000313" key="2">
    <source>
        <dbReference type="EMBL" id="KFI76990.1"/>
    </source>
</evidence>
<protein>
    <recommendedName>
        <fullName evidence="4">SPOR domain-containing protein</fullName>
    </recommendedName>
</protein>
<dbReference type="AlphaFoldDB" id="A0A087C140"/>
<evidence type="ECO:0000313" key="3">
    <source>
        <dbReference type="Proteomes" id="UP000029082"/>
    </source>
</evidence>
<dbReference type="eggNOG" id="ENOG5033BD3">
    <property type="taxonomic scope" value="Bacteria"/>
</dbReference>
<feature type="region of interest" description="Disordered" evidence="1">
    <location>
        <begin position="1"/>
        <end position="33"/>
    </location>
</feature>
<organism evidence="2 3">
    <name type="scientific">Bifidobacterium mongoliense DSM 21395</name>
    <dbReference type="NCBI Taxonomy" id="1437603"/>
    <lineage>
        <taxon>Bacteria</taxon>
        <taxon>Bacillati</taxon>
        <taxon>Actinomycetota</taxon>
        <taxon>Actinomycetes</taxon>
        <taxon>Bifidobacteriales</taxon>
        <taxon>Bifidobacteriaceae</taxon>
        <taxon>Bifidobacterium</taxon>
    </lineage>
</organism>
<sequence length="109" mass="12218">MDDDRVDSHEGERADTRGDAGGRHDAGMPDQGYGERAQWYVNTVTGEPELGMKSPVTQRMGPYASREDAMRAFQIAEERNALWDAETKAWNRWGDDDGTDRGDGRVADR</sequence>
<name>A0A087C140_9BIFI</name>
<evidence type="ECO:0008006" key="4">
    <source>
        <dbReference type="Google" id="ProtNLM"/>
    </source>
</evidence>